<dbReference type="HOGENOM" id="CLU_013572_2_0_1"/>
<dbReference type="Pfam" id="PF03828">
    <property type="entry name" value="PAP_assoc"/>
    <property type="match status" value="1"/>
</dbReference>
<dbReference type="Proteomes" id="UP000012174">
    <property type="component" value="Unassembled WGS sequence"/>
</dbReference>
<dbReference type="OMA" id="IPEHHLG"/>
<dbReference type="InterPro" id="IPR054708">
    <property type="entry name" value="MTPAP-like_central"/>
</dbReference>
<keyword evidence="4" id="KW-0460">Magnesium</keyword>
<dbReference type="KEGG" id="ela:UCREL1_6661"/>
<dbReference type="EC" id="2.7.7.19" evidence="2"/>
<keyword evidence="9" id="KW-1185">Reference proteome</keyword>
<evidence type="ECO:0000313" key="8">
    <source>
        <dbReference type="EMBL" id="EMR66359.1"/>
    </source>
</evidence>
<evidence type="ECO:0000256" key="2">
    <source>
        <dbReference type="ARBA" id="ARBA00012388"/>
    </source>
</evidence>
<evidence type="ECO:0000256" key="4">
    <source>
        <dbReference type="ARBA" id="ARBA00022842"/>
    </source>
</evidence>
<gene>
    <name evidence="8" type="ORF">UCREL1_6661</name>
</gene>
<protein>
    <recommendedName>
        <fullName evidence="2">polynucleotide adenylyltransferase</fullName>
        <ecNumber evidence="2">2.7.7.19</ecNumber>
    </recommendedName>
</protein>
<reference evidence="9" key="1">
    <citation type="journal article" date="2013" name="Genome Announc.">
        <title>Draft genome sequence of the grapevine dieback fungus Eutypa lata UCR-EL1.</title>
        <authorList>
            <person name="Blanco-Ulate B."/>
            <person name="Rolshausen P.E."/>
            <person name="Cantu D."/>
        </authorList>
    </citation>
    <scope>NUCLEOTIDE SEQUENCE [LARGE SCALE GENOMIC DNA]</scope>
    <source>
        <strain evidence="9">UCR-EL1</strain>
    </source>
</reference>
<evidence type="ECO:0000259" key="6">
    <source>
        <dbReference type="Pfam" id="PF03828"/>
    </source>
</evidence>
<dbReference type="STRING" id="1287681.M7SJ39"/>
<dbReference type="GO" id="GO:0046872">
    <property type="term" value="F:metal ion binding"/>
    <property type="evidence" value="ECO:0007669"/>
    <property type="project" value="UniProtKB-KW"/>
</dbReference>
<sequence length="658" mass="74651">MIATTTIPGMIKVIKVKDSVVHFLTCANHPHAIPTLATAIVIMTAIVVVEMEIETVVMISVLPRANSPFAQTLPLVSILTDPMRKMVGALVQTENGRQMRDRDRDRDRERDRDRNRNRNQDRNRNRDDQRPRPFRPRFVQKAADRLLLHSTHDQQAELMLGDTTARATYRDLAELSDSDEAAMDISGESGSDDNDEPAAKRPRTMSSVPDRTQDAPKWSNPDPYTALPPPDETTRKKLDMVQLIRKARVEAEAKKPAVATEADFISCDLSDDEGNQKKPIKLPHASLKPVRRMASTGTIVPDWRPVQDEDPCPWAQTDHSATASMATRLHKEVIDFYEYVRPRDFEDRIRRELVENLRGLIKRKWSDADVYPFGSFMSGLYLPTADMDIAICSHRFVDTGTQVYYAKSNLFALRNWLQSHRVAFRNEFELITKAKVPLVKYADATTALKIDISMEKLDGHNAVQTFLDWKAKYPAMPILVSLIKHFLLMRGLNEPVNGGIGGFSVICLVVHLLNSLPQVQSGSMVPEHHLGELVMEFFDYYGNKFNYQMVAIRMNPPGLVNKNNVSNVVYRNRDRLSILDPNNPENDISGGSANTATILRHFSEAHAVLKERMFTLAGRRGLLLKPLLEGKYSNFQVQRDYLQRLDSQGGFKSQRNHN</sequence>
<dbReference type="InterPro" id="IPR045862">
    <property type="entry name" value="Trf4-like"/>
</dbReference>
<feature type="domain" description="Poly(A) RNA polymerase mitochondrial-like central palm" evidence="7">
    <location>
        <begin position="329"/>
        <end position="459"/>
    </location>
</feature>
<dbReference type="Pfam" id="PF22600">
    <property type="entry name" value="MTPAP-like_central"/>
    <property type="match status" value="1"/>
</dbReference>
<dbReference type="CDD" id="cd05402">
    <property type="entry name" value="NT_PAP_TUTase"/>
    <property type="match status" value="1"/>
</dbReference>
<dbReference type="PANTHER" id="PTHR23092">
    <property type="entry name" value="POLY(A) RNA POLYMERASE"/>
    <property type="match status" value="1"/>
</dbReference>
<name>M7SJ39_EUTLA</name>
<dbReference type="SUPFAM" id="SSF81301">
    <property type="entry name" value="Nucleotidyltransferase"/>
    <property type="match status" value="1"/>
</dbReference>
<dbReference type="GO" id="GO:1990817">
    <property type="term" value="F:poly(A) RNA polymerase activity"/>
    <property type="evidence" value="ECO:0007669"/>
    <property type="project" value="UniProtKB-EC"/>
</dbReference>
<dbReference type="SUPFAM" id="SSF81631">
    <property type="entry name" value="PAP/OAS1 substrate-binding domain"/>
    <property type="match status" value="1"/>
</dbReference>
<dbReference type="GO" id="GO:0010605">
    <property type="term" value="P:negative regulation of macromolecule metabolic process"/>
    <property type="evidence" value="ECO:0007669"/>
    <property type="project" value="UniProtKB-ARBA"/>
</dbReference>
<dbReference type="Gene3D" id="1.10.1410.10">
    <property type="match status" value="1"/>
</dbReference>
<keyword evidence="3" id="KW-0479">Metal-binding</keyword>
<dbReference type="PANTHER" id="PTHR23092:SF15">
    <property type="entry name" value="INACTIVE NON-CANONICAL POLY(A) RNA POLYMERASE PROTEIN TRF4-2-RELATED"/>
    <property type="match status" value="1"/>
</dbReference>
<dbReference type="GO" id="GO:0043634">
    <property type="term" value="P:polyadenylation-dependent ncRNA catabolic process"/>
    <property type="evidence" value="ECO:0007669"/>
    <property type="project" value="TreeGrafter"/>
</dbReference>
<feature type="region of interest" description="Disordered" evidence="5">
    <location>
        <begin position="90"/>
        <end position="137"/>
    </location>
</feature>
<proteinExistence type="inferred from homology"/>
<dbReference type="GO" id="GO:0003729">
    <property type="term" value="F:mRNA binding"/>
    <property type="evidence" value="ECO:0007669"/>
    <property type="project" value="TreeGrafter"/>
</dbReference>
<evidence type="ECO:0000256" key="5">
    <source>
        <dbReference type="SAM" id="MobiDB-lite"/>
    </source>
</evidence>
<comment type="similarity">
    <text evidence="1">Belongs to the DNA polymerase type-B-like family.</text>
</comment>
<dbReference type="GO" id="GO:0005730">
    <property type="term" value="C:nucleolus"/>
    <property type="evidence" value="ECO:0007669"/>
    <property type="project" value="TreeGrafter"/>
</dbReference>
<evidence type="ECO:0000313" key="9">
    <source>
        <dbReference type="Proteomes" id="UP000012174"/>
    </source>
</evidence>
<dbReference type="Gene3D" id="3.30.460.10">
    <property type="entry name" value="Beta Polymerase, domain 2"/>
    <property type="match status" value="1"/>
</dbReference>
<dbReference type="GO" id="GO:0031499">
    <property type="term" value="C:TRAMP complex"/>
    <property type="evidence" value="ECO:0007669"/>
    <property type="project" value="TreeGrafter"/>
</dbReference>
<organism evidence="8 9">
    <name type="scientific">Eutypa lata (strain UCR-EL1)</name>
    <name type="common">Grapevine dieback disease fungus</name>
    <name type="synonym">Eutypa armeniacae</name>
    <dbReference type="NCBI Taxonomy" id="1287681"/>
    <lineage>
        <taxon>Eukaryota</taxon>
        <taxon>Fungi</taxon>
        <taxon>Dikarya</taxon>
        <taxon>Ascomycota</taxon>
        <taxon>Pezizomycotina</taxon>
        <taxon>Sordariomycetes</taxon>
        <taxon>Xylariomycetidae</taxon>
        <taxon>Xylariales</taxon>
        <taxon>Diatrypaceae</taxon>
        <taxon>Eutypa</taxon>
    </lineage>
</organism>
<dbReference type="OrthoDB" id="273917at2759"/>
<feature type="region of interest" description="Disordered" evidence="5">
    <location>
        <begin position="174"/>
        <end position="234"/>
    </location>
</feature>
<dbReference type="InterPro" id="IPR002058">
    <property type="entry name" value="PAP_assoc"/>
</dbReference>
<accession>M7SJ39</accession>
<dbReference type="EMBL" id="KB706663">
    <property type="protein sequence ID" value="EMR66359.1"/>
    <property type="molecule type" value="Genomic_DNA"/>
</dbReference>
<dbReference type="AlphaFoldDB" id="M7SJ39"/>
<dbReference type="InterPro" id="IPR043519">
    <property type="entry name" value="NT_sf"/>
</dbReference>
<feature type="domain" description="PAP-associated" evidence="6">
    <location>
        <begin position="529"/>
        <end position="586"/>
    </location>
</feature>
<evidence type="ECO:0000256" key="3">
    <source>
        <dbReference type="ARBA" id="ARBA00022723"/>
    </source>
</evidence>
<evidence type="ECO:0000256" key="1">
    <source>
        <dbReference type="ARBA" id="ARBA00008593"/>
    </source>
</evidence>
<dbReference type="eggNOG" id="KOG1906">
    <property type="taxonomic scope" value="Eukaryota"/>
</dbReference>
<dbReference type="GO" id="GO:0031123">
    <property type="term" value="P:RNA 3'-end processing"/>
    <property type="evidence" value="ECO:0007669"/>
    <property type="project" value="TreeGrafter"/>
</dbReference>
<feature type="compositionally biased region" description="Basic and acidic residues" evidence="5">
    <location>
        <begin position="97"/>
        <end position="131"/>
    </location>
</feature>
<evidence type="ECO:0000259" key="7">
    <source>
        <dbReference type="Pfam" id="PF22600"/>
    </source>
</evidence>